<gene>
    <name evidence="2" type="ORF">QPX45_09515</name>
    <name evidence="3" type="ORF">QPX54_07080</name>
</gene>
<evidence type="ECO:0000313" key="3">
    <source>
        <dbReference type="EMBL" id="MDK4326270.1"/>
    </source>
</evidence>
<comment type="caution">
    <text evidence="3">The sequence shown here is derived from an EMBL/GenBank/DDBJ whole genome shotgun (WGS) entry which is preliminary data.</text>
</comment>
<organism evidence="3 4">
    <name type="scientific">Corynebacterium propinquum</name>
    <dbReference type="NCBI Taxonomy" id="43769"/>
    <lineage>
        <taxon>Bacteria</taxon>
        <taxon>Bacillati</taxon>
        <taxon>Actinomycetota</taxon>
        <taxon>Actinomycetes</taxon>
        <taxon>Mycobacteriales</taxon>
        <taxon>Corynebacteriaceae</taxon>
        <taxon>Corynebacterium</taxon>
    </lineage>
</organism>
<dbReference type="RefSeq" id="WP_049168107.1">
    <property type="nucleotide sequence ID" value="NZ_CABIYR010000005.1"/>
</dbReference>
<dbReference type="Proteomes" id="UP001226160">
    <property type="component" value="Unassembled WGS sequence"/>
</dbReference>
<evidence type="ECO:0000313" key="4">
    <source>
        <dbReference type="Proteomes" id="UP001226160"/>
    </source>
</evidence>
<proteinExistence type="predicted"/>
<feature type="transmembrane region" description="Helical" evidence="1">
    <location>
        <begin position="71"/>
        <end position="95"/>
    </location>
</feature>
<keyword evidence="1" id="KW-0812">Transmembrane</keyword>
<dbReference type="Proteomes" id="UP001243856">
    <property type="component" value="Unassembled WGS sequence"/>
</dbReference>
<dbReference type="EMBL" id="JASNVP010000006">
    <property type="protein sequence ID" value="MDK4326270.1"/>
    <property type="molecule type" value="Genomic_DNA"/>
</dbReference>
<accession>A0AAP4BTQ8</accession>
<keyword evidence="1" id="KW-0472">Membrane</keyword>
<evidence type="ECO:0000256" key="1">
    <source>
        <dbReference type="SAM" id="Phobius"/>
    </source>
</evidence>
<dbReference type="AlphaFoldDB" id="A0AAP4BTQ8"/>
<protein>
    <submittedName>
        <fullName evidence="3">Uncharacterized protein</fullName>
    </submittedName>
</protein>
<evidence type="ECO:0000313" key="5">
    <source>
        <dbReference type="Proteomes" id="UP001243856"/>
    </source>
</evidence>
<dbReference type="EMBL" id="JASNVK010000020">
    <property type="protein sequence ID" value="MDK4301466.1"/>
    <property type="molecule type" value="Genomic_DNA"/>
</dbReference>
<sequence length="101" mass="11542">MVSLPGLLLFATVMGIFFGVPSALVVIYVNYYSKHNITFRIRKYFCVFVIAFLAYFSIVMVVADFRVAEMWIAARVATPLAISHVVFMKLTFLLFQDEEDS</sequence>
<feature type="transmembrane region" description="Helical" evidence="1">
    <location>
        <begin position="44"/>
        <end position="65"/>
    </location>
</feature>
<keyword evidence="1" id="KW-1133">Transmembrane helix</keyword>
<feature type="transmembrane region" description="Helical" evidence="1">
    <location>
        <begin position="6"/>
        <end position="32"/>
    </location>
</feature>
<evidence type="ECO:0000313" key="2">
    <source>
        <dbReference type="EMBL" id="MDK4301466.1"/>
    </source>
</evidence>
<name>A0AAP4BTQ8_9CORY</name>
<reference evidence="3 5" key="1">
    <citation type="submission" date="2023-05" db="EMBL/GenBank/DDBJ databases">
        <title>Metabolic capabilities are highly conserved among human nasal-associated Corynebacterium species in pangenomic analyses.</title>
        <authorList>
            <person name="Tran T.H."/>
            <person name="Roberts A.Q."/>
            <person name="Escapa I.F."/>
            <person name="Gao W."/>
            <person name="Conlan S."/>
            <person name="Kong H."/>
            <person name="Segre J.A."/>
            <person name="Kelly M.S."/>
            <person name="Lemon K.P."/>
        </authorList>
    </citation>
    <scope>NUCLEOTIDE SEQUENCE</scope>
    <source>
        <strain evidence="3">KPL2654</strain>
        <strain evidence="2 5">KPL2811</strain>
    </source>
</reference>
<keyword evidence="5" id="KW-1185">Reference proteome</keyword>